<organism evidence="3 4">
    <name type="scientific">Hypothenemus hampei</name>
    <name type="common">Coffee berry borer</name>
    <dbReference type="NCBI Taxonomy" id="57062"/>
    <lineage>
        <taxon>Eukaryota</taxon>
        <taxon>Metazoa</taxon>
        <taxon>Ecdysozoa</taxon>
        <taxon>Arthropoda</taxon>
        <taxon>Hexapoda</taxon>
        <taxon>Insecta</taxon>
        <taxon>Pterygota</taxon>
        <taxon>Neoptera</taxon>
        <taxon>Endopterygota</taxon>
        <taxon>Coleoptera</taxon>
        <taxon>Polyphaga</taxon>
        <taxon>Cucujiformia</taxon>
        <taxon>Curculionidae</taxon>
        <taxon>Scolytinae</taxon>
        <taxon>Hypothenemus</taxon>
    </lineage>
</organism>
<feature type="region of interest" description="Disordered" evidence="2">
    <location>
        <begin position="1"/>
        <end position="50"/>
    </location>
</feature>
<feature type="coiled-coil region" evidence="1">
    <location>
        <begin position="155"/>
        <end position="189"/>
    </location>
</feature>
<evidence type="ECO:0000256" key="1">
    <source>
        <dbReference type="SAM" id="Coils"/>
    </source>
</evidence>
<accession>A0ABD1E1D9</accession>
<sequence length="246" mass="27992">MQKDSPERKGSSAETVSSEAESFLTGLATSGRARRRRKAKRKEVRTKRYRRTTDEGNLWEAEGFLRKLCQQVELLDREIPDAYRPKNELKEAAKEIVKIVEGLTTGDLGKGLQLALNARAPKRLATTSEGQGTAGKTEVAVGRLQEEGRAMKSERDGLIEERRGIQQEMARLRKKSRDLELEMEKLHKENRDLWLRMEKMGRGREENLHALPDNTTFGDYGKVASATWDEKLFTNTELRTGNITSM</sequence>
<proteinExistence type="predicted"/>
<feature type="compositionally biased region" description="Basic and acidic residues" evidence="2">
    <location>
        <begin position="1"/>
        <end position="11"/>
    </location>
</feature>
<reference evidence="3 4" key="1">
    <citation type="submission" date="2024-05" db="EMBL/GenBank/DDBJ databases">
        <title>Genetic variation in Jamaican populations of the coffee berry borer (Hypothenemus hampei).</title>
        <authorList>
            <person name="Errbii M."/>
            <person name="Myrie A."/>
        </authorList>
    </citation>
    <scope>NUCLEOTIDE SEQUENCE [LARGE SCALE GENOMIC DNA]</scope>
    <source>
        <strain evidence="3">JA-Hopewell-2020-01-JO</strain>
        <tissue evidence="3">Whole body</tissue>
    </source>
</reference>
<protein>
    <submittedName>
        <fullName evidence="3">Uncharacterized protein</fullName>
    </submittedName>
</protein>
<evidence type="ECO:0000256" key="2">
    <source>
        <dbReference type="SAM" id="MobiDB-lite"/>
    </source>
</evidence>
<keyword evidence="4" id="KW-1185">Reference proteome</keyword>
<dbReference type="EMBL" id="JBDJPC010000014">
    <property type="protein sequence ID" value="KAL1488383.1"/>
    <property type="molecule type" value="Genomic_DNA"/>
</dbReference>
<dbReference type="AlphaFoldDB" id="A0ABD1E1D9"/>
<evidence type="ECO:0000313" key="3">
    <source>
        <dbReference type="EMBL" id="KAL1488383.1"/>
    </source>
</evidence>
<feature type="compositionally biased region" description="Low complexity" evidence="2">
    <location>
        <begin position="12"/>
        <end position="22"/>
    </location>
</feature>
<keyword evidence="1" id="KW-0175">Coiled coil</keyword>
<comment type="caution">
    <text evidence="3">The sequence shown here is derived from an EMBL/GenBank/DDBJ whole genome shotgun (WGS) entry which is preliminary data.</text>
</comment>
<dbReference type="Proteomes" id="UP001566132">
    <property type="component" value="Unassembled WGS sequence"/>
</dbReference>
<feature type="compositionally biased region" description="Basic residues" evidence="2">
    <location>
        <begin position="32"/>
        <end position="50"/>
    </location>
</feature>
<evidence type="ECO:0000313" key="4">
    <source>
        <dbReference type="Proteomes" id="UP001566132"/>
    </source>
</evidence>
<name>A0ABD1E1D9_HYPHA</name>
<gene>
    <name evidence="3" type="ORF">ABEB36_014857</name>
</gene>